<name>A3A6Q7_ORYSJ</name>
<dbReference type="InterPro" id="IPR000477">
    <property type="entry name" value="RT_dom"/>
</dbReference>
<accession>A3A6Q7</accession>
<reference evidence="2" key="1">
    <citation type="journal article" date="2005" name="PLoS Biol.">
        <title>The genomes of Oryza sativa: a history of duplications.</title>
        <authorList>
            <person name="Yu J."/>
            <person name="Wang J."/>
            <person name="Lin W."/>
            <person name="Li S."/>
            <person name="Li H."/>
            <person name="Zhou J."/>
            <person name="Ni P."/>
            <person name="Dong W."/>
            <person name="Hu S."/>
            <person name="Zeng C."/>
            <person name="Zhang J."/>
            <person name="Zhang Y."/>
            <person name="Li R."/>
            <person name="Xu Z."/>
            <person name="Li S."/>
            <person name="Li X."/>
            <person name="Zheng H."/>
            <person name="Cong L."/>
            <person name="Lin L."/>
            <person name="Yin J."/>
            <person name="Geng J."/>
            <person name="Li G."/>
            <person name="Shi J."/>
            <person name="Liu J."/>
            <person name="Lv H."/>
            <person name="Li J."/>
            <person name="Wang J."/>
            <person name="Deng Y."/>
            <person name="Ran L."/>
            <person name="Shi X."/>
            <person name="Wang X."/>
            <person name="Wu Q."/>
            <person name="Li C."/>
            <person name="Ren X."/>
            <person name="Wang J."/>
            <person name="Wang X."/>
            <person name="Li D."/>
            <person name="Liu D."/>
            <person name="Zhang X."/>
            <person name="Ji Z."/>
            <person name="Zhao W."/>
            <person name="Sun Y."/>
            <person name="Zhang Z."/>
            <person name="Bao J."/>
            <person name="Han Y."/>
            <person name="Dong L."/>
            <person name="Ji J."/>
            <person name="Chen P."/>
            <person name="Wu S."/>
            <person name="Liu J."/>
            <person name="Xiao Y."/>
            <person name="Bu D."/>
            <person name="Tan J."/>
            <person name="Yang L."/>
            <person name="Ye C."/>
            <person name="Zhang J."/>
            <person name="Xu J."/>
            <person name="Zhou Y."/>
            <person name="Yu Y."/>
            <person name="Zhang B."/>
            <person name="Zhuang S."/>
            <person name="Wei H."/>
            <person name="Liu B."/>
            <person name="Lei M."/>
            <person name="Yu H."/>
            <person name="Li Y."/>
            <person name="Xu H."/>
            <person name="Wei S."/>
            <person name="He X."/>
            <person name="Fang L."/>
            <person name="Zhang Z."/>
            <person name="Zhang Y."/>
            <person name="Huang X."/>
            <person name="Su Z."/>
            <person name="Tong W."/>
            <person name="Li J."/>
            <person name="Tong Z."/>
            <person name="Li S."/>
            <person name="Ye J."/>
            <person name="Wang L."/>
            <person name="Fang L."/>
            <person name="Lei T."/>
            <person name="Chen C."/>
            <person name="Chen H."/>
            <person name="Xu Z."/>
            <person name="Li H."/>
            <person name="Huang H."/>
            <person name="Zhang F."/>
            <person name="Xu H."/>
            <person name="Li N."/>
            <person name="Zhao C."/>
            <person name="Li S."/>
            <person name="Dong L."/>
            <person name="Huang Y."/>
            <person name="Li L."/>
            <person name="Xi Y."/>
            <person name="Qi Q."/>
            <person name="Li W."/>
            <person name="Zhang B."/>
            <person name="Hu W."/>
            <person name="Zhang Y."/>
            <person name="Tian X."/>
            <person name="Jiao Y."/>
            <person name="Liang X."/>
            <person name="Jin J."/>
            <person name="Gao L."/>
            <person name="Zheng W."/>
            <person name="Hao B."/>
            <person name="Liu S."/>
            <person name="Wang W."/>
            <person name="Yuan L."/>
            <person name="Cao M."/>
            <person name="McDermott J."/>
            <person name="Samudrala R."/>
            <person name="Wang J."/>
            <person name="Wong G.K."/>
            <person name="Yang H."/>
        </authorList>
    </citation>
    <scope>NUCLEOTIDE SEQUENCE [LARGE SCALE GENOMIC DNA]</scope>
</reference>
<sequence>MANRLAPLLPGMVSVNQSAFVKRRSIHDNFLLVQQMARRLYSKKEAHVMLKLDISKAFDSVDWSFLLEVLCHLGFGRRWCNLLCLLLSTSSTRVLVNGEPGKDIALCRGLRQGDPLSPLLFILVMDVLNSVVVHADHGNLLEPLAVPQTAHRVSLYADDVVMFLRPTSGDLSLIKQILEVFGQISGLRTNMTKSSCTPIHCLEDDLEVISNELSCEVKNFPCSYLGLPLTVRKPTKTDLLPLVDKVADNLPGWKASLMNKAGRLITVRVVLLAIPIYAMISLDLPKWVVKAIDKRRRGFLWKGRENTNGGNCLISWDRVCRPLSYGGLGILNLEKMGWALRMRWLWLQKTDFARPWASLSIHVPQNVHSLFNVAVKTVVGNGENTMFWSDRWLQGKTVAELAPNLFASISKRARKQCTVAQALENRRWVADIHGGLSVQVLYEYLTIWSLVDTGGSATRCTRPACLEANRRWDVYL</sequence>
<evidence type="ECO:0000259" key="1">
    <source>
        <dbReference type="PROSITE" id="PS50878"/>
    </source>
</evidence>
<evidence type="ECO:0000313" key="2">
    <source>
        <dbReference type="EMBL" id="EAZ22996.1"/>
    </source>
</evidence>
<dbReference type="PANTHER" id="PTHR33116">
    <property type="entry name" value="REVERSE TRANSCRIPTASE ZINC-BINDING DOMAIN-CONTAINING PROTEIN-RELATED-RELATED"/>
    <property type="match status" value="1"/>
</dbReference>
<dbReference type="PROSITE" id="PS50878">
    <property type="entry name" value="RT_POL"/>
    <property type="match status" value="1"/>
</dbReference>
<dbReference type="CDD" id="cd01650">
    <property type="entry name" value="RT_nLTR_like"/>
    <property type="match status" value="1"/>
</dbReference>
<dbReference type="EMBL" id="CM000139">
    <property type="protein sequence ID" value="EAZ22996.1"/>
    <property type="molecule type" value="Genomic_DNA"/>
</dbReference>
<dbReference type="Proteomes" id="UP000007752">
    <property type="component" value="Chromosome 2"/>
</dbReference>
<feature type="domain" description="Reverse transcriptase" evidence="1">
    <location>
        <begin position="1"/>
        <end position="229"/>
    </location>
</feature>
<dbReference type="InterPro" id="IPR043502">
    <property type="entry name" value="DNA/RNA_pol_sf"/>
</dbReference>
<reference evidence="2" key="2">
    <citation type="submission" date="2008-12" db="EMBL/GenBank/DDBJ databases">
        <title>Improved gene annotation of the rice (Oryza sativa) genomes.</title>
        <authorList>
            <person name="Wang J."/>
            <person name="Li R."/>
            <person name="Fan W."/>
            <person name="Huang Q."/>
            <person name="Zhang J."/>
            <person name="Zhou Y."/>
            <person name="Hu Y."/>
            <person name="Zi S."/>
            <person name="Li J."/>
            <person name="Ni P."/>
            <person name="Zheng H."/>
            <person name="Zhang Y."/>
            <person name="Zhao M."/>
            <person name="Hao Q."/>
            <person name="McDermott J."/>
            <person name="Samudrala R."/>
            <person name="Kristiansen K."/>
            <person name="Wong G.K.-S."/>
        </authorList>
    </citation>
    <scope>NUCLEOTIDE SEQUENCE</scope>
</reference>
<protein>
    <recommendedName>
        <fullName evidence="1">Reverse transcriptase domain-containing protein</fullName>
    </recommendedName>
</protein>
<dbReference type="PANTHER" id="PTHR33116:SF78">
    <property type="entry name" value="OS12G0587133 PROTEIN"/>
    <property type="match status" value="1"/>
</dbReference>
<proteinExistence type="predicted"/>
<dbReference type="AlphaFoldDB" id="A3A6Q7"/>
<organism evidence="2">
    <name type="scientific">Oryza sativa subsp. japonica</name>
    <name type="common">Rice</name>
    <dbReference type="NCBI Taxonomy" id="39947"/>
    <lineage>
        <taxon>Eukaryota</taxon>
        <taxon>Viridiplantae</taxon>
        <taxon>Streptophyta</taxon>
        <taxon>Embryophyta</taxon>
        <taxon>Tracheophyta</taxon>
        <taxon>Spermatophyta</taxon>
        <taxon>Magnoliopsida</taxon>
        <taxon>Liliopsida</taxon>
        <taxon>Poales</taxon>
        <taxon>Poaceae</taxon>
        <taxon>BOP clade</taxon>
        <taxon>Oryzoideae</taxon>
        <taxon>Oryzeae</taxon>
        <taxon>Oryzinae</taxon>
        <taxon>Oryza</taxon>
        <taxon>Oryza sativa</taxon>
    </lineage>
</organism>
<dbReference type="Pfam" id="PF00078">
    <property type="entry name" value="RVT_1"/>
    <property type="match status" value="1"/>
</dbReference>
<dbReference type="SUPFAM" id="SSF56672">
    <property type="entry name" value="DNA/RNA polymerases"/>
    <property type="match status" value="1"/>
</dbReference>
<gene>
    <name evidence="2" type="ORF">OsJ_06691</name>
</gene>